<dbReference type="InterPro" id="IPR036736">
    <property type="entry name" value="ACP-like_sf"/>
</dbReference>
<feature type="compositionally biased region" description="Basic and acidic residues" evidence="3">
    <location>
        <begin position="15"/>
        <end position="24"/>
    </location>
</feature>
<dbReference type="PANTHER" id="PTHR45527:SF1">
    <property type="entry name" value="FATTY ACID SYNTHASE"/>
    <property type="match status" value="1"/>
</dbReference>
<dbReference type="EMBL" id="BAAABV010000011">
    <property type="protein sequence ID" value="GAA0279946.1"/>
    <property type="molecule type" value="Genomic_DNA"/>
</dbReference>
<gene>
    <name evidence="5" type="ORF">GCM10010302_17120</name>
</gene>
<evidence type="ECO:0000313" key="5">
    <source>
        <dbReference type="EMBL" id="GAA0279946.1"/>
    </source>
</evidence>
<accession>A0ABN0V894</accession>
<evidence type="ECO:0000259" key="4">
    <source>
        <dbReference type="PROSITE" id="PS50075"/>
    </source>
</evidence>
<protein>
    <recommendedName>
        <fullName evidence="4">Carrier domain-containing protein</fullName>
    </recommendedName>
</protein>
<evidence type="ECO:0000256" key="2">
    <source>
        <dbReference type="ARBA" id="ARBA00022553"/>
    </source>
</evidence>
<organism evidence="5 6">
    <name type="scientific">Streptomyces polychromogenes</name>
    <dbReference type="NCBI Taxonomy" id="67342"/>
    <lineage>
        <taxon>Bacteria</taxon>
        <taxon>Bacillati</taxon>
        <taxon>Actinomycetota</taxon>
        <taxon>Actinomycetes</taxon>
        <taxon>Kitasatosporales</taxon>
        <taxon>Streptomycetaceae</taxon>
        <taxon>Streptomyces</taxon>
    </lineage>
</organism>
<dbReference type="PANTHER" id="PTHR45527">
    <property type="entry name" value="NONRIBOSOMAL PEPTIDE SYNTHETASE"/>
    <property type="match status" value="1"/>
</dbReference>
<comment type="caution">
    <text evidence="5">The sequence shown here is derived from an EMBL/GenBank/DDBJ whole genome shotgun (WGS) entry which is preliminary data.</text>
</comment>
<evidence type="ECO:0000256" key="3">
    <source>
        <dbReference type="SAM" id="MobiDB-lite"/>
    </source>
</evidence>
<dbReference type="PROSITE" id="PS00012">
    <property type="entry name" value="PHOSPHOPANTETHEINE"/>
    <property type="match status" value="1"/>
</dbReference>
<dbReference type="Gene3D" id="1.10.1200.10">
    <property type="entry name" value="ACP-like"/>
    <property type="match status" value="1"/>
</dbReference>
<feature type="domain" description="Carrier" evidence="4">
    <location>
        <begin position="29"/>
        <end position="106"/>
    </location>
</feature>
<dbReference type="PROSITE" id="PS50075">
    <property type="entry name" value="CARRIER"/>
    <property type="match status" value="1"/>
</dbReference>
<sequence length="111" mass="11787">MNRPHSTDSTDSDNSAERTADVERGTPTVPEVPDVRAVAEIWAAVLGLDEVAPQDNFFDLGGNSILAARVSARFAARFELDTIDGLEALFDADDLAGTVELLREASARAAA</sequence>
<proteinExistence type="predicted"/>
<reference evidence="5 6" key="1">
    <citation type="journal article" date="2019" name="Int. J. Syst. Evol. Microbiol.">
        <title>The Global Catalogue of Microorganisms (GCM) 10K type strain sequencing project: providing services to taxonomists for standard genome sequencing and annotation.</title>
        <authorList>
            <consortium name="The Broad Institute Genomics Platform"/>
            <consortium name="The Broad Institute Genome Sequencing Center for Infectious Disease"/>
            <person name="Wu L."/>
            <person name="Ma J."/>
        </authorList>
    </citation>
    <scope>NUCLEOTIDE SEQUENCE [LARGE SCALE GENOMIC DNA]</scope>
    <source>
        <strain evidence="5 6">JCM 4505</strain>
    </source>
</reference>
<dbReference type="InterPro" id="IPR009081">
    <property type="entry name" value="PP-bd_ACP"/>
</dbReference>
<keyword evidence="2" id="KW-0597">Phosphoprotein</keyword>
<evidence type="ECO:0000256" key="1">
    <source>
        <dbReference type="ARBA" id="ARBA00022450"/>
    </source>
</evidence>
<keyword evidence="6" id="KW-1185">Reference proteome</keyword>
<feature type="region of interest" description="Disordered" evidence="3">
    <location>
        <begin position="1"/>
        <end position="31"/>
    </location>
</feature>
<dbReference type="SUPFAM" id="SSF47336">
    <property type="entry name" value="ACP-like"/>
    <property type="match status" value="1"/>
</dbReference>
<dbReference type="Proteomes" id="UP001501867">
    <property type="component" value="Unassembled WGS sequence"/>
</dbReference>
<dbReference type="InterPro" id="IPR006162">
    <property type="entry name" value="Ppantetheine_attach_site"/>
</dbReference>
<evidence type="ECO:0000313" key="6">
    <source>
        <dbReference type="Proteomes" id="UP001501867"/>
    </source>
</evidence>
<keyword evidence="1" id="KW-0596">Phosphopantetheine</keyword>
<name>A0ABN0V894_9ACTN</name>
<dbReference type="Pfam" id="PF00550">
    <property type="entry name" value="PP-binding"/>
    <property type="match status" value="1"/>
</dbReference>